<dbReference type="EMBL" id="CP104562">
    <property type="protein sequence ID" value="UXH80185.1"/>
    <property type="molecule type" value="Genomic_DNA"/>
</dbReference>
<gene>
    <name evidence="1" type="ORF">N4261_10020</name>
</gene>
<name>A0ABY6B4S0_9BURK</name>
<keyword evidence="2" id="KW-1185">Reference proteome</keyword>
<dbReference type="RefSeq" id="WP_261760003.1">
    <property type="nucleotide sequence ID" value="NZ_CP104562.2"/>
</dbReference>
<sequence length="957" mass="105832">MAAAATAVTHRAITPTFRCFMGHPPSRSEVRCRAETAGSRRTVHAAIRVPDDFSGARGERAVASSGAMVRLACRCGCSLRGARSGTSVGRGQLIGMNYAQAVAGSLRVSDRMSRPVVDDPSMSLFPVATPDRPPSPASALPLLREWSQQFSEPGAWSADAWRAVGLAILAMPDWPGPSLDIEVGGHHHVYVRPGESTECIRLVQGRDHRHWSVHHEGAATPLARPGGDAFFEALVEGLNESPVPREAVRSPRYWRERVARTLSDGVAHWPAAAGPARWLDELLQPLPQPLERAVAAVAAQTATPAWADVVRRQAVDRPSRQDGIFARRFWPAEQVIDPPPPPLVNGDRSADPCCNLPLNDHPNFLDEPEIAEALYQTRAELDRFRLHDACCVVEAIEPSFKTPMILMIEICGLAVQNDETHRAARMLERLAQGPSPMFTPLLGYDPAVNTLDFHYAKLLRLETVPAWARPERQAGPWSRQEQQAVLQSFYQNGAASAALAEVLFELHRSRGRLGPGSHLVVGEHGTGKLRRTMVRCLQGCGWGWQPALYLSKASEMRGRIVIAPPDGSLTVQQRWTRSFRYDVAEFEQALAAAAAAGHAEVAMSDQRVLLQVQTEAYFHFGMSQMLKMFNAQARLPPLLYTRLFLSAVKLDHVDLLMQPVQAMLQRYRPLSAATWEVLLSDASKGRTPHWRKCEQVVAFMQREGVTLSDRMAVLILQSASQRWHIDKVAKMTAASEGAARSPRSFLRQAFLKAACAVGDQDRWDVELARLGGRNQPAFQAIRDHEVLLLSQVRSIDDGMALHDRLRAAGVRFSRKVMVKLLPLVWAHKRWKVAAKMIRASIRGEDGIYVPTLGWEPSQDRDSLRLDRFGLLKNEARTEAIPALTLTECMSIVALHWLSGRLTIGTLLSLGEGSTAVSEPATRPHLATMGLMLKPFEPRHDGIVSVWQVAPLRTDDPR</sequence>
<protein>
    <submittedName>
        <fullName evidence="1">Uncharacterized protein</fullName>
    </submittedName>
</protein>
<evidence type="ECO:0000313" key="1">
    <source>
        <dbReference type="EMBL" id="UXH80185.1"/>
    </source>
</evidence>
<accession>A0ABY6B4S0</accession>
<evidence type="ECO:0000313" key="2">
    <source>
        <dbReference type="Proteomes" id="UP001064933"/>
    </source>
</evidence>
<proteinExistence type="predicted"/>
<reference evidence="1" key="1">
    <citation type="submission" date="2022-10" db="EMBL/GenBank/DDBJ databases">
        <title>Characterization and whole genome sequencing of a new Roseateles species, isolated from fresh water.</title>
        <authorList>
            <person name="Guliayeva D.Y."/>
            <person name="Akhremchuk A.E."/>
            <person name="Sikolenko M.A."/>
            <person name="Valentovich L.N."/>
            <person name="Sidarenka A.V."/>
        </authorList>
    </citation>
    <scope>NUCLEOTIDE SEQUENCE</scope>
    <source>
        <strain evidence="1">BIM B-1768</strain>
    </source>
</reference>
<dbReference type="Proteomes" id="UP001064933">
    <property type="component" value="Chromosome"/>
</dbReference>
<organism evidence="1 2">
    <name type="scientific">Roseateles amylovorans</name>
    <dbReference type="NCBI Taxonomy" id="2978473"/>
    <lineage>
        <taxon>Bacteria</taxon>
        <taxon>Pseudomonadati</taxon>
        <taxon>Pseudomonadota</taxon>
        <taxon>Betaproteobacteria</taxon>
        <taxon>Burkholderiales</taxon>
        <taxon>Sphaerotilaceae</taxon>
        <taxon>Roseateles</taxon>
    </lineage>
</organism>